<keyword evidence="3" id="KW-0804">Transcription</keyword>
<dbReference type="InterPro" id="IPR000792">
    <property type="entry name" value="Tscrpt_reg_LuxR_C"/>
</dbReference>
<feature type="region of interest" description="Disordered" evidence="4">
    <location>
        <begin position="1"/>
        <end position="28"/>
    </location>
</feature>
<keyword evidence="1" id="KW-0805">Transcription regulation</keyword>
<keyword evidence="2" id="KW-0238">DNA-binding</keyword>
<evidence type="ECO:0000259" key="6">
    <source>
        <dbReference type="PROSITE" id="PS50112"/>
    </source>
</evidence>
<evidence type="ECO:0000256" key="2">
    <source>
        <dbReference type="ARBA" id="ARBA00023125"/>
    </source>
</evidence>
<protein>
    <submittedName>
        <fullName evidence="7">PAS domain S-box-containing protein</fullName>
    </submittedName>
</protein>
<dbReference type="Pfam" id="PF08447">
    <property type="entry name" value="PAS_3"/>
    <property type="match status" value="1"/>
</dbReference>
<dbReference type="Gene3D" id="1.10.10.10">
    <property type="entry name" value="Winged helix-like DNA-binding domain superfamily/Winged helix DNA-binding domain"/>
    <property type="match status" value="1"/>
</dbReference>
<evidence type="ECO:0000259" key="5">
    <source>
        <dbReference type="PROSITE" id="PS50043"/>
    </source>
</evidence>
<dbReference type="EMBL" id="JACHNU010000001">
    <property type="protein sequence ID" value="MBB4660720.1"/>
    <property type="molecule type" value="Genomic_DNA"/>
</dbReference>
<dbReference type="PANTHER" id="PTHR44688">
    <property type="entry name" value="DNA-BINDING TRANSCRIPTIONAL ACTIVATOR DEVR_DOSR"/>
    <property type="match status" value="1"/>
</dbReference>
<evidence type="ECO:0000256" key="4">
    <source>
        <dbReference type="SAM" id="MobiDB-lite"/>
    </source>
</evidence>
<dbReference type="SUPFAM" id="SSF55785">
    <property type="entry name" value="PYP-like sensor domain (PAS domain)"/>
    <property type="match status" value="2"/>
</dbReference>
<dbReference type="PROSITE" id="PS50112">
    <property type="entry name" value="PAS"/>
    <property type="match status" value="1"/>
</dbReference>
<dbReference type="Gene3D" id="3.30.450.20">
    <property type="entry name" value="PAS domain"/>
    <property type="match status" value="2"/>
</dbReference>
<dbReference type="Gene3D" id="2.10.70.100">
    <property type="match status" value="1"/>
</dbReference>
<dbReference type="GO" id="GO:0003677">
    <property type="term" value="F:DNA binding"/>
    <property type="evidence" value="ECO:0007669"/>
    <property type="project" value="UniProtKB-KW"/>
</dbReference>
<accession>A0A840I9W7</accession>
<proteinExistence type="predicted"/>
<gene>
    <name evidence="7" type="ORF">BDZ31_000293</name>
</gene>
<dbReference type="InterPro" id="IPR000014">
    <property type="entry name" value="PAS"/>
</dbReference>
<dbReference type="InterPro" id="IPR036388">
    <property type="entry name" value="WH-like_DNA-bd_sf"/>
</dbReference>
<dbReference type="InterPro" id="IPR035965">
    <property type="entry name" value="PAS-like_dom_sf"/>
</dbReference>
<dbReference type="InterPro" id="IPR013655">
    <property type="entry name" value="PAS_fold_3"/>
</dbReference>
<dbReference type="InterPro" id="IPR001610">
    <property type="entry name" value="PAC"/>
</dbReference>
<sequence length="348" mass="37181">MAASANSRAVRARDALADAPAADPREPLWSHEPARMTVAPDGTIATWSGEARELLGWAEREVLGRALSSLLTSPSPEEARRLLDAVLDGRPLDGLACACRTKEGPASPLRLSAALRRRGEEPAVLEVRLACAGLTGWSLAEHPELDLERMAGIGTWKWSYATGEMTWSRQLAVLHGEHPARTGSGDRRLAAAAHPDDRAALQLLLERAALDGGPVTARYRLMRADGGLRHVHLHAEVVCDADGVASALVGYVQDVTALPAVIHDGGAEGMRSAPGETVLLRRLSARQREVLALLSDGLGTAEIAARLYLSESTVKWHVKKILRALNAANRAEAVARYLRALAAAPAPR</sequence>
<dbReference type="CDD" id="cd00130">
    <property type="entry name" value="PAS"/>
    <property type="match status" value="2"/>
</dbReference>
<evidence type="ECO:0000313" key="7">
    <source>
        <dbReference type="EMBL" id="MBB4660720.1"/>
    </source>
</evidence>
<name>A0A840I9W7_9ACTN</name>
<dbReference type="AlphaFoldDB" id="A0A840I9W7"/>
<dbReference type="SMART" id="SM00421">
    <property type="entry name" value="HTH_LUXR"/>
    <property type="match status" value="1"/>
</dbReference>
<dbReference type="InterPro" id="IPR013767">
    <property type="entry name" value="PAS_fold"/>
</dbReference>
<dbReference type="Pfam" id="PF00196">
    <property type="entry name" value="GerE"/>
    <property type="match status" value="1"/>
</dbReference>
<dbReference type="CDD" id="cd06170">
    <property type="entry name" value="LuxR_C_like"/>
    <property type="match status" value="1"/>
</dbReference>
<evidence type="ECO:0000313" key="8">
    <source>
        <dbReference type="Proteomes" id="UP000585272"/>
    </source>
</evidence>
<evidence type="ECO:0000256" key="3">
    <source>
        <dbReference type="ARBA" id="ARBA00023163"/>
    </source>
</evidence>
<reference evidence="7 8" key="1">
    <citation type="submission" date="2020-08" db="EMBL/GenBank/DDBJ databases">
        <title>Genomic Encyclopedia of Archaeal and Bacterial Type Strains, Phase II (KMG-II): from individual species to whole genera.</title>
        <authorList>
            <person name="Goeker M."/>
        </authorList>
    </citation>
    <scope>NUCLEOTIDE SEQUENCE [LARGE SCALE GENOMIC DNA]</scope>
    <source>
        <strain evidence="7 8">DSM 23288</strain>
    </source>
</reference>
<dbReference type="Proteomes" id="UP000585272">
    <property type="component" value="Unassembled WGS sequence"/>
</dbReference>
<dbReference type="SUPFAM" id="SSF46894">
    <property type="entry name" value="C-terminal effector domain of the bipartite response regulators"/>
    <property type="match status" value="1"/>
</dbReference>
<dbReference type="PRINTS" id="PR00038">
    <property type="entry name" value="HTHLUXR"/>
</dbReference>
<comment type="caution">
    <text evidence="7">The sequence shown here is derived from an EMBL/GenBank/DDBJ whole genome shotgun (WGS) entry which is preliminary data.</text>
</comment>
<keyword evidence="8" id="KW-1185">Reference proteome</keyword>
<dbReference type="PROSITE" id="PS50043">
    <property type="entry name" value="HTH_LUXR_2"/>
    <property type="match status" value="1"/>
</dbReference>
<evidence type="ECO:0000256" key="1">
    <source>
        <dbReference type="ARBA" id="ARBA00023015"/>
    </source>
</evidence>
<dbReference type="PANTHER" id="PTHR44688:SF16">
    <property type="entry name" value="DNA-BINDING TRANSCRIPTIONAL ACTIVATOR DEVR_DOSR"/>
    <property type="match status" value="1"/>
</dbReference>
<organism evidence="7 8">
    <name type="scientific">Conexibacter arvalis</name>
    <dbReference type="NCBI Taxonomy" id="912552"/>
    <lineage>
        <taxon>Bacteria</taxon>
        <taxon>Bacillati</taxon>
        <taxon>Actinomycetota</taxon>
        <taxon>Thermoleophilia</taxon>
        <taxon>Solirubrobacterales</taxon>
        <taxon>Conexibacteraceae</taxon>
        <taxon>Conexibacter</taxon>
    </lineage>
</organism>
<feature type="domain" description="HTH luxR-type" evidence="5">
    <location>
        <begin position="276"/>
        <end position="341"/>
    </location>
</feature>
<dbReference type="RefSeq" id="WP_183338282.1">
    <property type="nucleotide sequence ID" value="NZ_JACHNU010000001.1"/>
</dbReference>
<dbReference type="Pfam" id="PF00989">
    <property type="entry name" value="PAS"/>
    <property type="match status" value="1"/>
</dbReference>
<dbReference type="GO" id="GO:0006355">
    <property type="term" value="P:regulation of DNA-templated transcription"/>
    <property type="evidence" value="ECO:0007669"/>
    <property type="project" value="InterPro"/>
</dbReference>
<dbReference type="InterPro" id="IPR016032">
    <property type="entry name" value="Sig_transdc_resp-reg_C-effctor"/>
</dbReference>
<dbReference type="SMART" id="SM00086">
    <property type="entry name" value="PAC"/>
    <property type="match status" value="1"/>
</dbReference>
<dbReference type="NCBIfam" id="TIGR00229">
    <property type="entry name" value="sensory_box"/>
    <property type="match status" value="1"/>
</dbReference>
<feature type="domain" description="PAS" evidence="6">
    <location>
        <begin position="41"/>
        <end position="90"/>
    </location>
</feature>